<organism evidence="1">
    <name type="scientific">uncultured Caudovirales phage</name>
    <dbReference type="NCBI Taxonomy" id="2100421"/>
    <lineage>
        <taxon>Viruses</taxon>
        <taxon>Duplodnaviria</taxon>
        <taxon>Heunggongvirae</taxon>
        <taxon>Uroviricota</taxon>
        <taxon>Caudoviricetes</taxon>
        <taxon>Peduoviridae</taxon>
        <taxon>Maltschvirus</taxon>
        <taxon>Maltschvirus maltsch</taxon>
    </lineage>
</organism>
<reference evidence="1" key="1">
    <citation type="submission" date="2020-04" db="EMBL/GenBank/DDBJ databases">
        <authorList>
            <person name="Chiriac C."/>
            <person name="Salcher M."/>
            <person name="Ghai R."/>
            <person name="Kavagutti S V."/>
        </authorList>
    </citation>
    <scope>NUCLEOTIDE SEQUENCE</scope>
</reference>
<sequence length="210" mass="25082">MKTLLTFIFLTISLFGFGQIKYPIQTIYKGDSVVILSIKQSITINRAIETQKKIIREQNKKIVALNKTIDSLSRINNRVNTVIDSIQYIADTTYKWADEFNMVIRERAIGPCLLYTIPPYNSVFFLDLSRYRMYSTDYGEKIELELMSDKQYAEFKRLQDLYLDRYYPTLDYYKEIGFKDFNSEIELYEKAIWKNKNIMRLMIKQEEKKK</sequence>
<proteinExistence type="predicted"/>
<protein>
    <submittedName>
        <fullName evidence="1">Uncharacterized protein</fullName>
    </submittedName>
</protein>
<gene>
    <name evidence="1" type="ORF">UFOVP117_177</name>
</gene>
<accession>A0A6J5L6G2</accession>
<name>A0A6J5L6G2_9CAUD</name>
<evidence type="ECO:0000313" key="1">
    <source>
        <dbReference type="EMBL" id="CAB4129944.1"/>
    </source>
</evidence>
<dbReference type="EMBL" id="LR796235">
    <property type="protein sequence ID" value="CAB4129944.1"/>
    <property type="molecule type" value="Genomic_DNA"/>
</dbReference>